<keyword evidence="1 2" id="KW-0732">Signal</keyword>
<reference evidence="4 5" key="1">
    <citation type="submission" date="2021-03" db="EMBL/GenBank/DDBJ databases">
        <title>Fibrella sp. HMF5036 genome sequencing and assembly.</title>
        <authorList>
            <person name="Kang H."/>
            <person name="Kim H."/>
            <person name="Bae S."/>
            <person name="Joh K."/>
        </authorList>
    </citation>
    <scope>NUCLEOTIDE SEQUENCE [LARGE SCALE GENOMIC DNA]</scope>
    <source>
        <strain evidence="4 5">HMF5036</strain>
    </source>
</reference>
<gene>
    <name evidence="4" type="primary">porU</name>
    <name evidence="4" type="ORF">J2I48_23975</name>
</gene>
<dbReference type="Pfam" id="PF01364">
    <property type="entry name" value="Peptidase_C25"/>
    <property type="match status" value="1"/>
</dbReference>
<protein>
    <submittedName>
        <fullName evidence="4">Type IX secretion system sortase PorU</fullName>
    </submittedName>
</protein>
<feature type="signal peptide" evidence="2">
    <location>
        <begin position="1"/>
        <end position="25"/>
    </location>
</feature>
<evidence type="ECO:0000256" key="1">
    <source>
        <dbReference type="ARBA" id="ARBA00022729"/>
    </source>
</evidence>
<feature type="domain" description="Gingipain" evidence="3">
    <location>
        <begin position="403"/>
        <end position="783"/>
    </location>
</feature>
<sequence length="1148" mass="124312">MLRPTLQRRCLLILVGLFSSVAGWAQPGSSVLQTGVWVKIGVTGTGIIRLDQALLTRVNGAFATADPRLFRLYGNGGAPLPQPNATPRPVDLLENAIQITGEADGRFDPSDAVLFFGQSTTTILDNGAGQPLTHQLNPYADTTFYFLTIGTSAGLRVANRAVGSTIGTPISTYDDYLFHEAERVKPLPSGRFWLGEAFQGELSQRQTIDFAAPGRVPNTPVVVRSAVMASSTASTTYFLQLNGANVGSQTVEPVADALTRYTTRGMLNTSTFTTTPTGADPQLSVLLTSSRKGGAGSSGYLDFVSVQYQRELRQYEQPTVVRTRGGRFLAKQATTALRIWDITNPLRPVQQAYALTGSAATWSSDSAARQTYLLFTDAQTGLPASVRPLANQNLRGQPTPNLLIVTPLAWRAEAERLAQFRRTNDSLSVLVVTTQQVYNEFGSGQPDPTAIRDMCRYFYRKNPPTAVGQGLNYLLLFGDATYDYRNIEAYLSPAEQANTVPVYESSESLHPLLSFSSDDYFGFLKDTDGEWAENFTGDQRLDIGVGRLPVKSPEEAKALVDKLIRYATDKTTLGNWRSQLLLVADDGDDNIHQRDADQLATYVEAHAPAYHPDRLFIDQFPRTTDTVGTQLVPKSPRVNALLRQAMQDGRLIINYTGHGGIREWAQEQVLTLKDILTTPTTRLPLFVTATCEFGRYDDPTSNSGAEIALLNSTGGGIGLLTTTRPVFADKNLLLNQAFYRTVFRPKAGRMPRLGDVIRATKDSSLAGVQNRNFALLGDPSMRLAYPRADVVLTQLNGRPLATPATDTLRALQRVTLTGEVRQPGSGQPLTDFSGTAQIMLYDKPASLTTLGVEGNAKMTFRSYTNLLFSGQVRVLNGQFQVQLSLPKDLDLTVGPGRLYAYALRNDGLLDAVGAADLPIGGVTALPIADGQPPSIRLSLADTLTTKPLPTVAGPDVTLLIELADNEGVNLSQSVKSHAMSGQLDSREPVLLSQYYTATTPDGRQGRVRYVITGLDNGTHTIRVTAYDLSNNAADATLTFVVTDKPPLTLQSLTAYPNPFSDKATISATHNRPGESLDWSLVVFDAAGKLISETQGPCTNCPTPFVLPGWGRSSSGSTLTNGLYIYKLQLRSVGDGTTATGSGKLILVR</sequence>
<dbReference type="GO" id="GO:0008234">
    <property type="term" value="F:cysteine-type peptidase activity"/>
    <property type="evidence" value="ECO:0007669"/>
    <property type="project" value="InterPro"/>
</dbReference>
<dbReference type="AlphaFoldDB" id="A0A939K213"/>
<proteinExistence type="predicted"/>
<dbReference type="NCBIfam" id="NF033707">
    <property type="entry name" value="T9SS_sortase"/>
    <property type="match status" value="1"/>
</dbReference>
<dbReference type="Gene3D" id="3.40.50.10390">
    <property type="entry name" value="Gingipain r, domain 1"/>
    <property type="match status" value="1"/>
</dbReference>
<dbReference type="InterPro" id="IPR029031">
    <property type="entry name" value="Gingipain_N_sf"/>
</dbReference>
<evidence type="ECO:0000256" key="2">
    <source>
        <dbReference type="SAM" id="SignalP"/>
    </source>
</evidence>
<dbReference type="GO" id="GO:0006508">
    <property type="term" value="P:proteolysis"/>
    <property type="evidence" value="ECO:0007669"/>
    <property type="project" value="InterPro"/>
</dbReference>
<dbReference type="RefSeq" id="WP_207338051.1">
    <property type="nucleotide sequence ID" value="NZ_JAFMYU010000026.1"/>
</dbReference>
<feature type="chain" id="PRO_5037358457" evidence="2">
    <location>
        <begin position="26"/>
        <end position="1148"/>
    </location>
</feature>
<evidence type="ECO:0000313" key="5">
    <source>
        <dbReference type="Proteomes" id="UP000664795"/>
    </source>
</evidence>
<dbReference type="CDD" id="cd02258">
    <property type="entry name" value="Peptidase_C25_N"/>
    <property type="match status" value="1"/>
</dbReference>
<evidence type="ECO:0000259" key="3">
    <source>
        <dbReference type="Pfam" id="PF01364"/>
    </source>
</evidence>
<dbReference type="InterPro" id="IPR001769">
    <property type="entry name" value="Gingipain"/>
</dbReference>
<organism evidence="4 5">
    <name type="scientific">Fibrella aquatilis</name>
    <dbReference type="NCBI Taxonomy" id="2817059"/>
    <lineage>
        <taxon>Bacteria</taxon>
        <taxon>Pseudomonadati</taxon>
        <taxon>Bacteroidota</taxon>
        <taxon>Cytophagia</taxon>
        <taxon>Cytophagales</taxon>
        <taxon>Spirosomataceae</taxon>
        <taxon>Fibrella</taxon>
    </lineage>
</organism>
<dbReference type="Proteomes" id="UP000664795">
    <property type="component" value="Unassembled WGS sequence"/>
</dbReference>
<accession>A0A939K213</accession>
<name>A0A939K213_9BACT</name>
<comment type="caution">
    <text evidence="4">The sequence shown here is derived from an EMBL/GenBank/DDBJ whole genome shotgun (WGS) entry which is preliminary data.</text>
</comment>
<dbReference type="SUPFAM" id="SSF52129">
    <property type="entry name" value="Caspase-like"/>
    <property type="match status" value="1"/>
</dbReference>
<dbReference type="InterPro" id="IPR029030">
    <property type="entry name" value="Caspase-like_dom_sf"/>
</dbReference>
<dbReference type="Gene3D" id="3.40.50.1460">
    <property type="match status" value="1"/>
</dbReference>
<dbReference type="EMBL" id="JAFMYU010000026">
    <property type="protein sequence ID" value="MBO0934088.1"/>
    <property type="molecule type" value="Genomic_DNA"/>
</dbReference>
<evidence type="ECO:0000313" key="4">
    <source>
        <dbReference type="EMBL" id="MBO0934088.1"/>
    </source>
</evidence>
<keyword evidence="5" id="KW-1185">Reference proteome</keyword>